<dbReference type="InterPro" id="IPR017441">
    <property type="entry name" value="Protein_kinase_ATP_BS"/>
</dbReference>
<evidence type="ECO:0000313" key="12">
    <source>
        <dbReference type="Proteomes" id="UP000694871"/>
    </source>
</evidence>
<keyword evidence="3" id="KW-0808">Transferase</keyword>
<evidence type="ECO:0000256" key="8">
    <source>
        <dbReference type="ARBA" id="ARBA00048679"/>
    </source>
</evidence>
<reference evidence="13" key="1">
    <citation type="submission" date="2025-08" db="UniProtKB">
        <authorList>
            <consortium name="RefSeq"/>
        </authorList>
    </citation>
    <scope>IDENTIFICATION</scope>
</reference>
<dbReference type="GO" id="GO:0016301">
    <property type="term" value="F:kinase activity"/>
    <property type="evidence" value="ECO:0007669"/>
    <property type="project" value="UniProtKB-KW"/>
</dbReference>
<gene>
    <name evidence="13" type="primary">STK36</name>
</gene>
<dbReference type="InterPro" id="IPR016024">
    <property type="entry name" value="ARM-type_fold"/>
</dbReference>
<dbReference type="PROSITE" id="PS50011">
    <property type="entry name" value="PROTEIN_KINASE_DOM"/>
    <property type="match status" value="1"/>
</dbReference>
<dbReference type="RefSeq" id="XP_015272038.1">
    <property type="nucleotide sequence ID" value="XM_015416552.1"/>
</dbReference>
<evidence type="ECO:0000256" key="7">
    <source>
        <dbReference type="ARBA" id="ARBA00047899"/>
    </source>
</evidence>
<evidence type="ECO:0000313" key="13">
    <source>
        <dbReference type="RefSeq" id="XP_015272038.1"/>
    </source>
</evidence>
<dbReference type="SMART" id="SM00220">
    <property type="entry name" value="S_TKc"/>
    <property type="match status" value="1"/>
</dbReference>
<comment type="catalytic activity">
    <reaction evidence="8">
        <text>L-seryl-[protein] + ATP = O-phospho-L-seryl-[protein] + ADP + H(+)</text>
        <dbReference type="Rhea" id="RHEA:17989"/>
        <dbReference type="Rhea" id="RHEA-COMP:9863"/>
        <dbReference type="Rhea" id="RHEA-COMP:11604"/>
        <dbReference type="ChEBI" id="CHEBI:15378"/>
        <dbReference type="ChEBI" id="CHEBI:29999"/>
        <dbReference type="ChEBI" id="CHEBI:30616"/>
        <dbReference type="ChEBI" id="CHEBI:83421"/>
        <dbReference type="ChEBI" id="CHEBI:456216"/>
        <dbReference type="EC" id="2.7.11.1"/>
    </reaction>
</comment>
<feature type="domain" description="Protein kinase" evidence="11">
    <location>
        <begin position="4"/>
        <end position="254"/>
    </location>
</feature>
<accession>A0ABM1KEA1</accession>
<dbReference type="CDD" id="cd14002">
    <property type="entry name" value="STKc_STK36"/>
    <property type="match status" value="1"/>
</dbReference>
<evidence type="ECO:0000256" key="10">
    <source>
        <dbReference type="SAM" id="MobiDB-lite"/>
    </source>
</evidence>
<proteinExistence type="predicted"/>
<evidence type="ECO:0000256" key="1">
    <source>
        <dbReference type="ARBA" id="ARBA00012513"/>
    </source>
</evidence>
<evidence type="ECO:0000259" key="11">
    <source>
        <dbReference type="PROSITE" id="PS50011"/>
    </source>
</evidence>
<dbReference type="EC" id="2.7.11.1" evidence="1"/>
<dbReference type="Proteomes" id="UP000694871">
    <property type="component" value="Unplaced"/>
</dbReference>
<dbReference type="InterPro" id="IPR011989">
    <property type="entry name" value="ARM-like"/>
</dbReference>
<organism evidence="12 13">
    <name type="scientific">Gekko japonicus</name>
    <name type="common">Schlegel's Japanese gecko</name>
    <dbReference type="NCBI Taxonomy" id="146911"/>
    <lineage>
        <taxon>Eukaryota</taxon>
        <taxon>Metazoa</taxon>
        <taxon>Chordata</taxon>
        <taxon>Craniata</taxon>
        <taxon>Vertebrata</taxon>
        <taxon>Euteleostomi</taxon>
        <taxon>Lepidosauria</taxon>
        <taxon>Squamata</taxon>
        <taxon>Bifurcata</taxon>
        <taxon>Gekkota</taxon>
        <taxon>Gekkonidae</taxon>
        <taxon>Gekkoninae</taxon>
        <taxon>Gekko</taxon>
    </lineage>
</organism>
<keyword evidence="4 9" id="KW-0547">Nucleotide-binding</keyword>
<dbReference type="InterPro" id="IPR000719">
    <property type="entry name" value="Prot_kinase_dom"/>
</dbReference>
<dbReference type="Pfam" id="PF13646">
    <property type="entry name" value="HEAT_2"/>
    <property type="match status" value="1"/>
</dbReference>
<evidence type="ECO:0000256" key="2">
    <source>
        <dbReference type="ARBA" id="ARBA00022527"/>
    </source>
</evidence>
<feature type="binding site" evidence="9">
    <location>
        <position position="33"/>
    </location>
    <ligand>
        <name>ATP</name>
        <dbReference type="ChEBI" id="CHEBI:30616"/>
    </ligand>
</feature>
<dbReference type="InterPro" id="IPR011009">
    <property type="entry name" value="Kinase-like_dom_sf"/>
</dbReference>
<sequence length="1321" mass="146883">MEKYHVLEVIGEGSFGRVYKGRRKYSAQVVALKFIPKVGRSQKELKNLQREIEIMRGLHHPNIVQMLDSFETDKEVVVVTDYAEGELFQILEDDGNLPEEQVQDIASQLVSALYYLHSHRILHRDMKPQNILLGKGGVVKLCDFGFARAMSIHTMVLTSIKGTPLYMSPELVEEKPYDHTADLWSVGCILYELYVGTPPFYTNSIFQLVSLIIKDPIKWPKNMSPHFKNFLQGLLMKDPRQRLSWPELLYHPFIAGLVTVIDDTAEQGIANPFTSKLPPELQALKEQQTHSLAPHSGQSKILRKARQKMAQEAQKKELVKNKTLSKGESIKGSQGHPHKSHLSQTSTKEGKTAASTREQRHPSLDEEGTEWEQKEPSPTPRENLITQDYEKEFLDIRPEIGKVETQGSRSIDTVELETEELDSDEEWQHLMDATDPAHVQLNAPLSLLRDTTFVQRIHARLRDSGQQVLEGMFEGTSHLRPALRVIGNLLGTHCDSELLYNFCSVIRLPHFLMQLVGSILENFNIKQQPWYVTLLIDLIAVMSAYFVSDFNREQDGKKQSFQAFHSSASQFLALLPTLMALPTDQEFRLREQSLMCFTCLCESMDVACPSVSTPFYNSLFEDHGLLLDVLCHGASGRTLKEPPKEAKSVQDWNECLVAAYAAALAASCGIPGGHGTCHKAKKQISQQIAEKLTEEGNQLLPRLFARLEHPAFHLTGLKLLYACCHVSQNLCCLVATQEVLSSLISHLQGKVPLAEQAQVQAAEASLRLLSVLLLQLQSLPPQSDAVLKETTELFNHVAAASVLSAAGLLLTHFSQYGAAVKLRRDKAFAGIATALTEPAQLCLPPPMEAGFYDGLILLLLQLLSQEDASVVREFTGSDLWNIVWHRFAMVLRLTKGAPVMESETPRAGQRVPEPEWNLISPQGTLLFLSLVLHIFQREPHQCLLQLAQPNGVIMATLSKLLSLDYLENLAQTQMRDDGDPELVSAVVLQVCQLFCFPFALDIHPETLELIMTGLRDSEIPAQLLPVCIHYLPFLDTELPLSLLCHLVLTDERLIEQVMRMAASEHAVAFLSAVLLSDQVALIVDLLSWLTHVARAGATHLPFLQQFLCGCDTAPQPLSRLLCHREHLVRARACSLVGNLLRHGQDFPQVLQGQAGLLECLLQCLSDEDEHVRRSASFAVGNAAYHAGLFLQALSKAVPGVVRLLGDPVAKTRCNAASALGNLGRQSVELGDLLIQSRAPDLLLDVACHDSQPAVQKAALIALRSIGQQPRIHEVLVSLRASEKLEVLSYDESQATAFSSCLPSSSKHCKELIHLLQPTYSA</sequence>
<dbReference type="Gene3D" id="1.25.10.10">
    <property type="entry name" value="Leucine-rich Repeat Variant"/>
    <property type="match status" value="1"/>
</dbReference>
<keyword evidence="5 13" id="KW-0418">Kinase</keyword>
<dbReference type="PROSITE" id="PS00107">
    <property type="entry name" value="PROTEIN_KINASE_ATP"/>
    <property type="match status" value="1"/>
</dbReference>
<dbReference type="PANTHER" id="PTHR22983">
    <property type="entry name" value="PROTEIN KINASE RELATED"/>
    <property type="match status" value="1"/>
</dbReference>
<dbReference type="SUPFAM" id="SSF48371">
    <property type="entry name" value="ARM repeat"/>
    <property type="match status" value="2"/>
</dbReference>
<evidence type="ECO:0000256" key="6">
    <source>
        <dbReference type="ARBA" id="ARBA00022840"/>
    </source>
</evidence>
<evidence type="ECO:0000256" key="9">
    <source>
        <dbReference type="PROSITE-ProRule" id="PRU10141"/>
    </source>
</evidence>
<evidence type="ECO:0000256" key="5">
    <source>
        <dbReference type="ARBA" id="ARBA00022777"/>
    </source>
</evidence>
<protein>
    <recommendedName>
        <fullName evidence="1">non-specific serine/threonine protein kinase</fullName>
        <ecNumber evidence="1">2.7.11.1</ecNumber>
    </recommendedName>
</protein>
<dbReference type="SUPFAM" id="SSF56112">
    <property type="entry name" value="Protein kinase-like (PK-like)"/>
    <property type="match status" value="1"/>
</dbReference>
<name>A0ABM1KEA1_GEKJA</name>
<evidence type="ECO:0000256" key="3">
    <source>
        <dbReference type="ARBA" id="ARBA00022679"/>
    </source>
</evidence>
<dbReference type="GeneID" id="107114945"/>
<keyword evidence="2" id="KW-0723">Serine/threonine-protein kinase</keyword>
<dbReference type="InterPro" id="IPR008271">
    <property type="entry name" value="Ser/Thr_kinase_AS"/>
</dbReference>
<dbReference type="PANTHER" id="PTHR22983:SF6">
    <property type="entry name" value="SERINE_THREONINE-PROTEIN KINASE 36"/>
    <property type="match status" value="1"/>
</dbReference>
<feature type="compositionally biased region" description="Polar residues" evidence="10">
    <location>
        <begin position="287"/>
        <end position="299"/>
    </location>
</feature>
<comment type="catalytic activity">
    <reaction evidence="7">
        <text>L-threonyl-[protein] + ATP = O-phospho-L-threonyl-[protein] + ADP + H(+)</text>
        <dbReference type="Rhea" id="RHEA:46608"/>
        <dbReference type="Rhea" id="RHEA-COMP:11060"/>
        <dbReference type="Rhea" id="RHEA-COMP:11605"/>
        <dbReference type="ChEBI" id="CHEBI:15378"/>
        <dbReference type="ChEBI" id="CHEBI:30013"/>
        <dbReference type="ChEBI" id="CHEBI:30616"/>
        <dbReference type="ChEBI" id="CHEBI:61977"/>
        <dbReference type="ChEBI" id="CHEBI:456216"/>
        <dbReference type="EC" id="2.7.11.1"/>
    </reaction>
</comment>
<dbReference type="Gene3D" id="1.10.510.10">
    <property type="entry name" value="Transferase(Phosphotransferase) domain 1"/>
    <property type="match status" value="1"/>
</dbReference>
<dbReference type="PROSITE" id="PS00108">
    <property type="entry name" value="PROTEIN_KINASE_ST"/>
    <property type="match status" value="1"/>
</dbReference>
<evidence type="ECO:0000256" key="4">
    <source>
        <dbReference type="ARBA" id="ARBA00022741"/>
    </source>
</evidence>
<feature type="region of interest" description="Disordered" evidence="10">
    <location>
        <begin position="287"/>
        <end position="386"/>
    </location>
</feature>
<keyword evidence="6 9" id="KW-0067">ATP-binding</keyword>
<dbReference type="Pfam" id="PF00069">
    <property type="entry name" value="Pkinase"/>
    <property type="match status" value="1"/>
</dbReference>
<keyword evidence="12" id="KW-1185">Reference proteome</keyword>